<comment type="caution">
    <text evidence="2">The sequence shown here is derived from an EMBL/GenBank/DDBJ whole genome shotgun (WGS) entry which is preliminary data.</text>
</comment>
<dbReference type="GO" id="GO:0030154">
    <property type="term" value="P:cell differentiation"/>
    <property type="evidence" value="ECO:0007669"/>
    <property type="project" value="TreeGrafter"/>
</dbReference>
<protein>
    <recommendedName>
        <fullName evidence="4">Transmembrane protein</fullName>
    </recommendedName>
</protein>
<feature type="signal peptide" evidence="1">
    <location>
        <begin position="1"/>
        <end position="30"/>
    </location>
</feature>
<accession>A0A2P5E9A5</accession>
<evidence type="ECO:0000256" key="1">
    <source>
        <dbReference type="SAM" id="SignalP"/>
    </source>
</evidence>
<organism evidence="2 3">
    <name type="scientific">Trema orientale</name>
    <name type="common">Charcoal tree</name>
    <name type="synonym">Celtis orientalis</name>
    <dbReference type="NCBI Taxonomy" id="63057"/>
    <lineage>
        <taxon>Eukaryota</taxon>
        <taxon>Viridiplantae</taxon>
        <taxon>Streptophyta</taxon>
        <taxon>Embryophyta</taxon>
        <taxon>Tracheophyta</taxon>
        <taxon>Spermatophyta</taxon>
        <taxon>Magnoliopsida</taxon>
        <taxon>eudicotyledons</taxon>
        <taxon>Gunneridae</taxon>
        <taxon>Pentapetalae</taxon>
        <taxon>rosids</taxon>
        <taxon>fabids</taxon>
        <taxon>Rosales</taxon>
        <taxon>Cannabaceae</taxon>
        <taxon>Trema</taxon>
    </lineage>
</organism>
<evidence type="ECO:0000313" key="2">
    <source>
        <dbReference type="EMBL" id="PON82125.1"/>
    </source>
</evidence>
<dbReference type="GO" id="GO:0010628">
    <property type="term" value="P:positive regulation of gene expression"/>
    <property type="evidence" value="ECO:0007669"/>
    <property type="project" value="TreeGrafter"/>
</dbReference>
<feature type="chain" id="PRO_5015128848" description="Transmembrane protein" evidence="1">
    <location>
        <begin position="31"/>
        <end position="135"/>
    </location>
</feature>
<evidence type="ECO:0008006" key="4">
    <source>
        <dbReference type="Google" id="ProtNLM"/>
    </source>
</evidence>
<reference evidence="3" key="1">
    <citation type="submission" date="2016-06" db="EMBL/GenBank/DDBJ databases">
        <title>Parallel loss of symbiosis genes in relatives of nitrogen-fixing non-legume Parasponia.</title>
        <authorList>
            <person name="Van Velzen R."/>
            <person name="Holmer R."/>
            <person name="Bu F."/>
            <person name="Rutten L."/>
            <person name="Van Zeijl A."/>
            <person name="Liu W."/>
            <person name="Santuari L."/>
            <person name="Cao Q."/>
            <person name="Sharma T."/>
            <person name="Shen D."/>
            <person name="Roswanjaya Y."/>
            <person name="Wardhani T."/>
            <person name="Kalhor M.S."/>
            <person name="Jansen J."/>
            <person name="Van den Hoogen J."/>
            <person name="Gungor B."/>
            <person name="Hartog M."/>
            <person name="Hontelez J."/>
            <person name="Verver J."/>
            <person name="Yang W.-C."/>
            <person name="Schijlen E."/>
            <person name="Repin R."/>
            <person name="Schilthuizen M."/>
            <person name="Schranz E."/>
            <person name="Heidstra R."/>
            <person name="Miyata K."/>
            <person name="Fedorova E."/>
            <person name="Kohlen W."/>
            <person name="Bisseling T."/>
            <person name="Smit S."/>
            <person name="Geurts R."/>
        </authorList>
    </citation>
    <scope>NUCLEOTIDE SEQUENCE [LARGE SCALE GENOMIC DNA]</scope>
    <source>
        <strain evidence="3">cv. RG33-2</strain>
    </source>
</reference>
<dbReference type="InParanoid" id="A0A2P5E9A5"/>
<sequence>MLHLRVRIVSFILALLFVMHIVLMGSSAYAYQDKGAAGIASLTGGRKMMKFKVPMRKERVKEGANIGGIPKISGATCSDGSNCDSDQGKRDFSVECKLGDYQKSDGTSAKKVATSGFVAFSADYHGPKRHPPKHN</sequence>
<dbReference type="InterPro" id="IPR038804">
    <property type="entry name" value="RGF3"/>
</dbReference>
<keyword evidence="1" id="KW-0732">Signal</keyword>
<dbReference type="Proteomes" id="UP000237000">
    <property type="component" value="Unassembled WGS sequence"/>
</dbReference>
<dbReference type="GO" id="GO:0005615">
    <property type="term" value="C:extracellular space"/>
    <property type="evidence" value="ECO:0007669"/>
    <property type="project" value="TreeGrafter"/>
</dbReference>
<dbReference type="AlphaFoldDB" id="A0A2P5E9A5"/>
<dbReference type="GO" id="GO:0008083">
    <property type="term" value="F:growth factor activity"/>
    <property type="evidence" value="ECO:0007669"/>
    <property type="project" value="InterPro"/>
</dbReference>
<proteinExistence type="predicted"/>
<dbReference type="EMBL" id="JXTC01000202">
    <property type="protein sequence ID" value="PON82125.1"/>
    <property type="molecule type" value="Genomic_DNA"/>
</dbReference>
<dbReference type="GO" id="GO:0008284">
    <property type="term" value="P:positive regulation of cell population proliferation"/>
    <property type="evidence" value="ECO:0007669"/>
    <property type="project" value="TreeGrafter"/>
</dbReference>
<name>A0A2P5E9A5_TREOI</name>
<dbReference type="PANTHER" id="PTHR36313:SF1">
    <property type="entry name" value="PROTEIN GOLVEN 11-RELATED"/>
    <property type="match status" value="1"/>
</dbReference>
<gene>
    <name evidence="2" type="ORF">TorRG33x02_221200</name>
</gene>
<dbReference type="GO" id="GO:0010082">
    <property type="term" value="P:regulation of root meristem growth"/>
    <property type="evidence" value="ECO:0007669"/>
    <property type="project" value="InterPro"/>
</dbReference>
<evidence type="ECO:0000313" key="3">
    <source>
        <dbReference type="Proteomes" id="UP000237000"/>
    </source>
</evidence>
<dbReference type="OrthoDB" id="994020at2759"/>
<dbReference type="PANTHER" id="PTHR36313">
    <property type="entry name" value="ROOT MERISTEM GROWTH FACTOR 2"/>
    <property type="match status" value="1"/>
</dbReference>
<keyword evidence="3" id="KW-1185">Reference proteome</keyword>